<dbReference type="EMBL" id="AP027370">
    <property type="protein sequence ID" value="BDY12124.1"/>
    <property type="molecule type" value="Genomic_DNA"/>
</dbReference>
<dbReference type="Proteomes" id="UP001321445">
    <property type="component" value="Chromosome"/>
</dbReference>
<evidence type="ECO:0000259" key="2">
    <source>
        <dbReference type="PROSITE" id="PS50883"/>
    </source>
</evidence>
<dbReference type="RefSeq" id="WP_286337328.1">
    <property type="nucleotide sequence ID" value="NZ_AP027370.1"/>
</dbReference>
<dbReference type="PROSITE" id="PS50883">
    <property type="entry name" value="EAL"/>
    <property type="match status" value="1"/>
</dbReference>
<organism evidence="4 5">
    <name type="scientific">Hydrogenimonas cancrithermarum</name>
    <dbReference type="NCBI Taxonomy" id="2993563"/>
    <lineage>
        <taxon>Bacteria</taxon>
        <taxon>Pseudomonadati</taxon>
        <taxon>Campylobacterota</taxon>
        <taxon>Epsilonproteobacteria</taxon>
        <taxon>Campylobacterales</taxon>
        <taxon>Hydrogenimonadaceae</taxon>
        <taxon>Hydrogenimonas</taxon>
    </lineage>
</organism>
<evidence type="ECO:0000313" key="5">
    <source>
        <dbReference type="Proteomes" id="UP001321445"/>
    </source>
</evidence>
<dbReference type="Gene3D" id="3.30.450.20">
    <property type="entry name" value="PAS domain"/>
    <property type="match status" value="1"/>
</dbReference>
<dbReference type="PROSITE" id="PS50112">
    <property type="entry name" value="PAS"/>
    <property type="match status" value="1"/>
</dbReference>
<dbReference type="Gene3D" id="3.30.70.270">
    <property type="match status" value="1"/>
</dbReference>
<dbReference type="InterPro" id="IPR052155">
    <property type="entry name" value="Biofilm_reg_signaling"/>
</dbReference>
<name>A0ABN6WST1_9BACT</name>
<protein>
    <submittedName>
        <fullName evidence="4">Uncharacterized protein</fullName>
    </submittedName>
</protein>
<dbReference type="CDD" id="cd01948">
    <property type="entry name" value="EAL"/>
    <property type="match status" value="1"/>
</dbReference>
<keyword evidence="5" id="KW-1185">Reference proteome</keyword>
<dbReference type="SMART" id="SM00267">
    <property type="entry name" value="GGDEF"/>
    <property type="match status" value="1"/>
</dbReference>
<dbReference type="Pfam" id="PF00990">
    <property type="entry name" value="GGDEF"/>
    <property type="match status" value="1"/>
</dbReference>
<feature type="domain" description="EAL" evidence="2">
    <location>
        <begin position="313"/>
        <end position="567"/>
    </location>
</feature>
<dbReference type="Pfam" id="PF00989">
    <property type="entry name" value="PAS"/>
    <property type="match status" value="1"/>
</dbReference>
<feature type="domain" description="GGDEF" evidence="3">
    <location>
        <begin position="172"/>
        <end position="305"/>
    </location>
</feature>
<dbReference type="InterPro" id="IPR029787">
    <property type="entry name" value="Nucleotide_cyclase"/>
</dbReference>
<gene>
    <name evidence="4" type="ORF">HCR_04360</name>
</gene>
<accession>A0ABN6WST1</accession>
<evidence type="ECO:0000259" key="3">
    <source>
        <dbReference type="PROSITE" id="PS50887"/>
    </source>
</evidence>
<dbReference type="Pfam" id="PF00563">
    <property type="entry name" value="EAL"/>
    <property type="match status" value="1"/>
</dbReference>
<dbReference type="PROSITE" id="PS50887">
    <property type="entry name" value="GGDEF"/>
    <property type="match status" value="1"/>
</dbReference>
<dbReference type="SUPFAM" id="SSF55785">
    <property type="entry name" value="PYP-like sensor domain (PAS domain)"/>
    <property type="match status" value="1"/>
</dbReference>
<dbReference type="SMART" id="SM00052">
    <property type="entry name" value="EAL"/>
    <property type="match status" value="1"/>
</dbReference>
<dbReference type="Gene3D" id="3.20.20.450">
    <property type="entry name" value="EAL domain"/>
    <property type="match status" value="1"/>
</dbReference>
<dbReference type="SUPFAM" id="SSF141868">
    <property type="entry name" value="EAL domain-like"/>
    <property type="match status" value="1"/>
</dbReference>
<dbReference type="CDD" id="cd00130">
    <property type="entry name" value="PAS"/>
    <property type="match status" value="1"/>
</dbReference>
<dbReference type="InterPro" id="IPR043128">
    <property type="entry name" value="Rev_trsase/Diguanyl_cyclase"/>
</dbReference>
<feature type="domain" description="PAS" evidence="1">
    <location>
        <begin position="37"/>
        <end position="86"/>
    </location>
</feature>
<evidence type="ECO:0000259" key="1">
    <source>
        <dbReference type="PROSITE" id="PS50112"/>
    </source>
</evidence>
<dbReference type="InterPro" id="IPR000160">
    <property type="entry name" value="GGDEF_dom"/>
</dbReference>
<dbReference type="InterPro" id="IPR000014">
    <property type="entry name" value="PAS"/>
</dbReference>
<dbReference type="InterPro" id="IPR013767">
    <property type="entry name" value="PAS_fold"/>
</dbReference>
<dbReference type="InterPro" id="IPR001633">
    <property type="entry name" value="EAL_dom"/>
</dbReference>
<dbReference type="InterPro" id="IPR035919">
    <property type="entry name" value="EAL_sf"/>
</dbReference>
<dbReference type="PANTHER" id="PTHR44757:SF2">
    <property type="entry name" value="BIOFILM ARCHITECTURE MAINTENANCE PROTEIN MBAA"/>
    <property type="match status" value="1"/>
</dbReference>
<dbReference type="SMART" id="SM00091">
    <property type="entry name" value="PAS"/>
    <property type="match status" value="1"/>
</dbReference>
<dbReference type="CDD" id="cd01949">
    <property type="entry name" value="GGDEF"/>
    <property type="match status" value="1"/>
</dbReference>
<dbReference type="NCBIfam" id="TIGR00229">
    <property type="entry name" value="sensory_box"/>
    <property type="match status" value="1"/>
</dbReference>
<dbReference type="PANTHER" id="PTHR44757">
    <property type="entry name" value="DIGUANYLATE CYCLASE DGCP"/>
    <property type="match status" value="1"/>
</dbReference>
<evidence type="ECO:0000313" key="4">
    <source>
        <dbReference type="EMBL" id="BDY12124.1"/>
    </source>
</evidence>
<dbReference type="InterPro" id="IPR035965">
    <property type="entry name" value="PAS-like_dom_sf"/>
</dbReference>
<reference evidence="4 5" key="1">
    <citation type="submission" date="2023-03" db="EMBL/GenBank/DDBJ databases">
        <title>Description of Hydrogenimonas sp. ISO32.</title>
        <authorList>
            <person name="Mino S."/>
            <person name="Fukazawa S."/>
            <person name="Sawabe T."/>
        </authorList>
    </citation>
    <scope>NUCLEOTIDE SEQUENCE [LARGE SCALE GENOMIC DNA]</scope>
    <source>
        <strain evidence="4 5">ISO32</strain>
    </source>
</reference>
<dbReference type="SUPFAM" id="SSF55073">
    <property type="entry name" value="Nucleotide cyclase"/>
    <property type="match status" value="1"/>
</dbReference>
<sequence>MEKIVIHRSIADGLLDSDEKFRALVEHAVVGIYIIQNGTFSYVNERLAEIFGYERPELIGKSNLDLTHPDDRGIASENIRKRIEGHEDSVEYSFRGLTKKGEVKYIKVYGSAFYYGGDRAIIGTLIDETETVLAKRQLEKLANYDPLTGLYNRRVFLDEFKRAVALGERRNHKVALILFDIDNFKRINDSLGHKAGDRLLDMIANRVEGVLRKTDLFARIGGDEFAIIVEDYFDTAEIGTLIGRIQKSVTDSFDIEGIFLHISFSIGVSLFPEHGKDIDTLQKAADIALYEAKRSGKNRFAFFAHNSDIMLDNIQMENELFKAIEKRELTAYLQPQIDLESGNLCGVETLVRWKHTKKGMMAPDRFLPLARELGILYKIDSFIIESVFELLEGWKKAYGFSSILSVNVSSALFHHQRFLADMESLHRRYGELCRLIELELTEDILIEDERHAHLLIKALKSLGFKLSIDDFGTGYSSLSHLKMLEVDKLKIDRSFVQDITKNPNDKAIVETIIAMGHTLGLEIVAEGVETEAQVRLLRSVGCDAVQGFYFSKPLPVETFEKRWIRNSH</sequence>
<dbReference type="NCBIfam" id="TIGR00254">
    <property type="entry name" value="GGDEF"/>
    <property type="match status" value="1"/>
</dbReference>
<proteinExistence type="predicted"/>